<gene>
    <name evidence="1" type="ORF">ACFFLM_06020</name>
</gene>
<organism evidence="1 2">
    <name type="scientific">Deinococcus oregonensis</name>
    <dbReference type="NCBI Taxonomy" id="1805970"/>
    <lineage>
        <taxon>Bacteria</taxon>
        <taxon>Thermotogati</taxon>
        <taxon>Deinococcota</taxon>
        <taxon>Deinococci</taxon>
        <taxon>Deinococcales</taxon>
        <taxon>Deinococcaceae</taxon>
        <taxon>Deinococcus</taxon>
    </lineage>
</organism>
<sequence>MSRFVRFEDGGYYNLNEVSAFRIEADIAVDDRAVHSLTGTTPSEVNAPPQTRRYSVIARMKQISGERTQELVVGVFPSQETAEQFIEQFSE</sequence>
<name>A0ABV6AZE3_9DEIO</name>
<evidence type="ECO:0000313" key="2">
    <source>
        <dbReference type="Proteomes" id="UP001589733"/>
    </source>
</evidence>
<dbReference type="EMBL" id="JBHLYR010000019">
    <property type="protein sequence ID" value="MFB9991523.1"/>
    <property type="molecule type" value="Genomic_DNA"/>
</dbReference>
<proteinExistence type="predicted"/>
<protein>
    <submittedName>
        <fullName evidence="1">Uncharacterized protein</fullName>
    </submittedName>
</protein>
<dbReference type="RefSeq" id="WP_380006693.1">
    <property type="nucleotide sequence ID" value="NZ_JBHLYR010000019.1"/>
</dbReference>
<evidence type="ECO:0000313" key="1">
    <source>
        <dbReference type="EMBL" id="MFB9991523.1"/>
    </source>
</evidence>
<reference evidence="1 2" key="1">
    <citation type="submission" date="2024-09" db="EMBL/GenBank/DDBJ databases">
        <authorList>
            <person name="Sun Q."/>
            <person name="Mori K."/>
        </authorList>
    </citation>
    <scope>NUCLEOTIDE SEQUENCE [LARGE SCALE GENOMIC DNA]</scope>
    <source>
        <strain evidence="1 2">JCM 13503</strain>
    </source>
</reference>
<keyword evidence="2" id="KW-1185">Reference proteome</keyword>
<comment type="caution">
    <text evidence="1">The sequence shown here is derived from an EMBL/GenBank/DDBJ whole genome shotgun (WGS) entry which is preliminary data.</text>
</comment>
<accession>A0ABV6AZE3</accession>
<dbReference type="Proteomes" id="UP001589733">
    <property type="component" value="Unassembled WGS sequence"/>
</dbReference>